<dbReference type="Proteomes" id="UP001524587">
    <property type="component" value="Unassembled WGS sequence"/>
</dbReference>
<feature type="region of interest" description="Disordered" evidence="7">
    <location>
        <begin position="836"/>
        <end position="883"/>
    </location>
</feature>
<dbReference type="PANTHER" id="PTHR32063:SF34">
    <property type="entry name" value="MULTIDRUG RESISTANCE PROTEIN MDTC"/>
    <property type="match status" value="1"/>
</dbReference>
<evidence type="ECO:0000256" key="6">
    <source>
        <dbReference type="ARBA" id="ARBA00023136"/>
    </source>
</evidence>
<feature type="transmembrane region" description="Helical" evidence="8">
    <location>
        <begin position="423"/>
        <end position="451"/>
    </location>
</feature>
<evidence type="ECO:0000256" key="3">
    <source>
        <dbReference type="ARBA" id="ARBA00022519"/>
    </source>
</evidence>
<keyword evidence="5 8" id="KW-1133">Transmembrane helix</keyword>
<feature type="transmembrane region" description="Helical" evidence="8">
    <location>
        <begin position="993"/>
        <end position="1013"/>
    </location>
</feature>
<feature type="transmembrane region" description="Helical" evidence="8">
    <location>
        <begin position="387"/>
        <end position="411"/>
    </location>
</feature>
<keyword evidence="2" id="KW-1003">Cell membrane</keyword>
<keyword evidence="6 8" id="KW-0472">Membrane</keyword>
<evidence type="ECO:0000256" key="5">
    <source>
        <dbReference type="ARBA" id="ARBA00022989"/>
    </source>
</evidence>
<dbReference type="SUPFAM" id="SSF82866">
    <property type="entry name" value="Multidrug efflux transporter AcrB transmembrane domain"/>
    <property type="match status" value="2"/>
</dbReference>
<keyword evidence="4 8" id="KW-0812">Transmembrane</keyword>
<evidence type="ECO:0000256" key="1">
    <source>
        <dbReference type="ARBA" id="ARBA00022448"/>
    </source>
</evidence>
<feature type="transmembrane region" description="Helical" evidence="8">
    <location>
        <begin position="360"/>
        <end position="381"/>
    </location>
</feature>
<dbReference type="SUPFAM" id="SSF82714">
    <property type="entry name" value="Multidrug efflux transporter AcrB TolC docking domain, DN and DC subdomains"/>
    <property type="match status" value="2"/>
</dbReference>
<feature type="transmembrane region" description="Helical" evidence="8">
    <location>
        <begin position="550"/>
        <end position="569"/>
    </location>
</feature>
<proteinExistence type="predicted"/>
<evidence type="ECO:0000313" key="9">
    <source>
        <dbReference type="EMBL" id="MCQ8277004.1"/>
    </source>
</evidence>
<dbReference type="SUPFAM" id="SSF82693">
    <property type="entry name" value="Multidrug efflux transporter AcrB pore domain, PN1, PN2, PC1 and PC2 subdomains"/>
    <property type="match status" value="3"/>
</dbReference>
<gene>
    <name evidence="9" type="ORF">NFI95_00880</name>
</gene>
<accession>A0ABT1W2C4</accession>
<dbReference type="Gene3D" id="1.20.1640.10">
    <property type="entry name" value="Multidrug efflux transporter AcrB transmembrane domain"/>
    <property type="match status" value="2"/>
</dbReference>
<name>A0ABT1W2C4_9PROT</name>
<dbReference type="InterPro" id="IPR027463">
    <property type="entry name" value="AcrB_DN_DC_subdom"/>
</dbReference>
<reference evidence="9 10" key="1">
    <citation type="submission" date="2022-06" db="EMBL/GenBank/DDBJ databases">
        <title>Endosaccharibacter gen. nov., sp. nov., endophytic bacteria isolated from sugarcane.</title>
        <authorList>
            <person name="Pitiwittayakul N."/>
            <person name="Yukphan P."/>
            <person name="Charoenyingcharoen P."/>
            <person name="Tanasupawat S."/>
        </authorList>
    </citation>
    <scope>NUCLEOTIDE SEQUENCE [LARGE SCALE GENOMIC DNA]</scope>
    <source>
        <strain evidence="9 10">KSS8</strain>
    </source>
</reference>
<organism evidence="9 10">
    <name type="scientific">Endosaccharibacter trunci</name>
    <dbReference type="NCBI Taxonomy" id="2812733"/>
    <lineage>
        <taxon>Bacteria</taxon>
        <taxon>Pseudomonadati</taxon>
        <taxon>Pseudomonadota</taxon>
        <taxon>Alphaproteobacteria</taxon>
        <taxon>Acetobacterales</taxon>
        <taxon>Acetobacteraceae</taxon>
        <taxon>Endosaccharibacter</taxon>
    </lineage>
</organism>
<feature type="transmembrane region" description="Helical" evidence="8">
    <location>
        <begin position="336"/>
        <end position="353"/>
    </location>
</feature>
<feature type="transmembrane region" description="Helical" evidence="8">
    <location>
        <begin position="1097"/>
        <end position="1123"/>
    </location>
</feature>
<comment type="caution">
    <text evidence="9">The sequence shown here is derived from an EMBL/GenBank/DDBJ whole genome shotgun (WGS) entry which is preliminary data.</text>
</comment>
<feature type="transmembrane region" description="Helical" evidence="8">
    <location>
        <begin position="1019"/>
        <end position="1045"/>
    </location>
</feature>
<dbReference type="Gene3D" id="3.30.70.1430">
    <property type="entry name" value="Multidrug efflux transporter AcrB pore domain"/>
    <property type="match status" value="2"/>
</dbReference>
<evidence type="ECO:0000256" key="4">
    <source>
        <dbReference type="ARBA" id="ARBA00022692"/>
    </source>
</evidence>
<evidence type="ECO:0000313" key="10">
    <source>
        <dbReference type="Proteomes" id="UP001524587"/>
    </source>
</evidence>
<keyword evidence="1" id="KW-0813">Transport</keyword>
<dbReference type="InterPro" id="IPR001036">
    <property type="entry name" value="Acrflvin-R"/>
</dbReference>
<keyword evidence="3" id="KW-0997">Cell inner membrane</keyword>
<dbReference type="Pfam" id="PF00873">
    <property type="entry name" value="ACR_tran"/>
    <property type="match status" value="2"/>
</dbReference>
<dbReference type="RefSeq" id="WP_422862445.1">
    <property type="nucleotide sequence ID" value="NZ_JAMSKV010000001.1"/>
</dbReference>
<evidence type="ECO:0000256" key="2">
    <source>
        <dbReference type="ARBA" id="ARBA00022475"/>
    </source>
</evidence>
<evidence type="ECO:0000256" key="8">
    <source>
        <dbReference type="SAM" id="Phobius"/>
    </source>
</evidence>
<feature type="transmembrane region" description="Helical" evidence="8">
    <location>
        <begin position="463"/>
        <end position="490"/>
    </location>
</feature>
<feature type="transmembrane region" description="Helical" evidence="8">
    <location>
        <begin position="967"/>
        <end position="986"/>
    </location>
</feature>
<evidence type="ECO:0000256" key="7">
    <source>
        <dbReference type="SAM" id="MobiDB-lite"/>
    </source>
</evidence>
<dbReference type="Gene3D" id="3.30.2090.10">
    <property type="entry name" value="Multidrug efflux transporter AcrB TolC docking domain, DN and DC subdomains"/>
    <property type="match status" value="2"/>
</dbReference>
<dbReference type="PRINTS" id="PR00702">
    <property type="entry name" value="ACRIFLAVINRP"/>
</dbReference>
<feature type="transmembrane region" description="Helical" evidence="8">
    <location>
        <begin position="1066"/>
        <end position="1085"/>
    </location>
</feature>
<dbReference type="EMBL" id="JAMSKV010000001">
    <property type="protein sequence ID" value="MCQ8277004.1"/>
    <property type="molecule type" value="Genomic_DNA"/>
</dbReference>
<protein>
    <submittedName>
        <fullName evidence="9">Efflux RND transporter permease subunit</fullName>
    </submittedName>
</protein>
<keyword evidence="10" id="KW-1185">Reference proteome</keyword>
<feature type="compositionally biased region" description="Polar residues" evidence="7">
    <location>
        <begin position="838"/>
        <end position="871"/>
    </location>
</feature>
<dbReference type="PANTHER" id="PTHR32063">
    <property type="match status" value="1"/>
</dbReference>
<sequence>MNVSRPFILRPVATTLLAVALALSGAFAYTKLPVAPLPNVAFPVIQVQATQPGGSPDEVAATVATPLERHLGTIAGVTEMTSESNQNSTRITIEFSLSTNVDAAAQEVEAAIQAARADLPTSLRSNPTFRKFNPAGQPIMILALTSKTKTAPQLYDIATNDLQQQLSKIKGVGNFQLGGSALPAVRVELDPLPMFQQGLGFEDVRAALASANANTPKGFIDIGPTRYQLDTNDQARKAEDYRDLVVGYRNGAPINLSQIATVTDGVEDIRNAGYFNGEASVVCIVFPQADANIIKTIDAIKQQLPMLEAALPADVALHIGLDRSTTIRAAVKDTQFTLIIAIVLVVLVVLVFLRTLRSTLIPAVAVPVSIISTFGAMYLLGFALDNLSLMALTIATGFVVDDAIVVLENIARHMEDGMGRLEAALLGASEVGFTVMSITVSLIAVFLPILLLPGIAGKFFFEFAMTLIVTISVSLLLALTVTPMMCALILRVQPRVSAEQAKHDAEAARAKQSVWARRLAWAGATIERGLNGMQHGYERSLGWAMRHRRLMVLTLPLTIVLTVVLFSKIPKGFFPAEDNGLLIAHIEGEQTISFQNMRDKLVYVQKVLTADPDVLSAVGFTGGRSTNQAQVFIQLKDKSLRHDSIDDTIARLRRKLQNMVGARFFAFSAGDVRAGARESNAAYQFSLQSDDAQLLYKWTPLIEAALKKRPELVDVDSDVSQGGSAITVDIDRDTAARYQITPQLVSNTLYDAFGQRSASVIMNTLNQYHVVMEVAQRYQQTPDIMQQMYVSAAAGTATGSASSNLIRVSSASSNTASGSTGGSSGAAAVGNATTNVSSSGTGAVSANGDSSGTDAQSAAKQSQENAASNSLAGGKGASNGSAVSSSMETMVPLINLSTLTPDTTPLQVSHDGGFVSATLSFNTPAGGSLSAAEAAIEDTMLRMHVPSNIHGSFAGNAKELDEANQSYPLVLLGALLAVYITLGILYESYIHPLTILSTLPSAGVGALLALELFGQQFTLIAMIGIVLLIGIVKKNAILLVDFALVQEREHGMSPRDSILQACRMRFRPIMMTSFAAALGALPLVLGNGYGNELRRPLGLSVIGGLLVSQALTLYTTPVVYLYLDRMRHWWNRRGWRRSRRLQQDPAAG</sequence>